<proteinExistence type="inferred from homology"/>
<dbReference type="FunFam" id="3.40.30.10:FF:000156">
    <property type="entry name" value="Glutathione S-transferase 1"/>
    <property type="match status" value="1"/>
</dbReference>
<evidence type="ECO:0000256" key="4">
    <source>
        <dbReference type="ARBA" id="ARBA00047960"/>
    </source>
</evidence>
<dbReference type="PROSITE" id="PS50405">
    <property type="entry name" value="GST_CTER"/>
    <property type="match status" value="1"/>
</dbReference>
<accession>Q6BRH7</accession>
<protein>
    <recommendedName>
        <fullName evidence="2">glutathione transferase</fullName>
        <ecNumber evidence="2">2.5.1.18</ecNumber>
    </recommendedName>
</protein>
<organism evidence="7 8">
    <name type="scientific">Debaryomyces hansenii (strain ATCC 36239 / CBS 767 / BCRC 21394 / JCM 1990 / NBRC 0083 / IGC 2968)</name>
    <name type="common">Yeast</name>
    <name type="synonym">Torulaspora hansenii</name>
    <dbReference type="NCBI Taxonomy" id="284592"/>
    <lineage>
        <taxon>Eukaryota</taxon>
        <taxon>Fungi</taxon>
        <taxon>Dikarya</taxon>
        <taxon>Ascomycota</taxon>
        <taxon>Saccharomycotina</taxon>
        <taxon>Pichiomycetes</taxon>
        <taxon>Debaryomycetaceae</taxon>
        <taxon>Debaryomyces</taxon>
    </lineage>
</organism>
<keyword evidence="8" id="KW-1185">Reference proteome</keyword>
<dbReference type="InterPro" id="IPR036249">
    <property type="entry name" value="Thioredoxin-like_sf"/>
</dbReference>
<dbReference type="VEuPathDB" id="FungiDB:DEHA2D16280g"/>
<dbReference type="GeneID" id="2901385"/>
<dbReference type="InParanoid" id="Q6BRH7"/>
<dbReference type="SFLD" id="SFLDS00019">
    <property type="entry name" value="Glutathione_Transferase_(cytos"/>
    <property type="match status" value="1"/>
</dbReference>
<evidence type="ECO:0000259" key="6">
    <source>
        <dbReference type="PROSITE" id="PS50405"/>
    </source>
</evidence>
<dbReference type="OrthoDB" id="2098326at2759"/>
<dbReference type="InterPro" id="IPR010987">
    <property type="entry name" value="Glutathione-S-Trfase_C-like"/>
</dbReference>
<dbReference type="InterPro" id="IPR040079">
    <property type="entry name" value="Glutathione_S-Trfase"/>
</dbReference>
<dbReference type="GO" id="GO:0004364">
    <property type="term" value="F:glutathione transferase activity"/>
    <property type="evidence" value="ECO:0007669"/>
    <property type="project" value="UniProtKB-EC"/>
</dbReference>
<dbReference type="InterPro" id="IPR004045">
    <property type="entry name" value="Glutathione_S-Trfase_N"/>
</dbReference>
<dbReference type="Pfam" id="PF14497">
    <property type="entry name" value="GST_C_3"/>
    <property type="match status" value="1"/>
</dbReference>
<dbReference type="PANTHER" id="PTHR44051">
    <property type="entry name" value="GLUTATHIONE S-TRANSFERASE-RELATED"/>
    <property type="match status" value="1"/>
</dbReference>
<dbReference type="SUPFAM" id="SSF47616">
    <property type="entry name" value="GST C-terminal domain-like"/>
    <property type="match status" value="1"/>
</dbReference>
<dbReference type="eggNOG" id="KOG0867">
    <property type="taxonomic scope" value="Eukaryota"/>
</dbReference>
<comment type="catalytic activity">
    <reaction evidence="4">
        <text>RX + glutathione = an S-substituted glutathione + a halide anion + H(+)</text>
        <dbReference type="Rhea" id="RHEA:16437"/>
        <dbReference type="ChEBI" id="CHEBI:15378"/>
        <dbReference type="ChEBI" id="CHEBI:16042"/>
        <dbReference type="ChEBI" id="CHEBI:17792"/>
        <dbReference type="ChEBI" id="CHEBI:57925"/>
        <dbReference type="ChEBI" id="CHEBI:90779"/>
        <dbReference type="EC" id="2.5.1.18"/>
    </reaction>
</comment>
<dbReference type="Proteomes" id="UP000000599">
    <property type="component" value="Chromosome D"/>
</dbReference>
<dbReference type="GO" id="GO:0005737">
    <property type="term" value="C:cytoplasm"/>
    <property type="evidence" value="ECO:0007669"/>
    <property type="project" value="UniProtKB-ARBA"/>
</dbReference>
<dbReference type="STRING" id="284592.Q6BRH7"/>
<keyword evidence="3" id="KW-0808">Transferase</keyword>
<dbReference type="SFLD" id="SFLDG00358">
    <property type="entry name" value="Main_(cytGST)"/>
    <property type="match status" value="1"/>
</dbReference>
<dbReference type="GO" id="GO:0004602">
    <property type="term" value="F:glutathione peroxidase activity"/>
    <property type="evidence" value="ECO:0007669"/>
    <property type="project" value="UniProtKB-ARBA"/>
</dbReference>
<reference evidence="7 8" key="1">
    <citation type="journal article" date="2004" name="Nature">
        <title>Genome evolution in yeasts.</title>
        <authorList>
            <consortium name="Genolevures"/>
            <person name="Dujon B."/>
            <person name="Sherman D."/>
            <person name="Fischer G."/>
            <person name="Durrens P."/>
            <person name="Casaregola S."/>
            <person name="Lafontaine I."/>
            <person name="de Montigny J."/>
            <person name="Marck C."/>
            <person name="Neuveglise C."/>
            <person name="Talla E."/>
            <person name="Goffard N."/>
            <person name="Frangeul L."/>
            <person name="Aigle M."/>
            <person name="Anthouard V."/>
            <person name="Babour A."/>
            <person name="Barbe V."/>
            <person name="Barnay S."/>
            <person name="Blanchin S."/>
            <person name="Beckerich J.M."/>
            <person name="Beyne E."/>
            <person name="Bleykasten C."/>
            <person name="Boisrame A."/>
            <person name="Boyer J."/>
            <person name="Cattolico L."/>
            <person name="Confanioleri F."/>
            <person name="de Daruvar A."/>
            <person name="Despons L."/>
            <person name="Fabre E."/>
            <person name="Fairhead C."/>
            <person name="Ferry-Dumazet H."/>
            <person name="Groppi A."/>
            <person name="Hantraye F."/>
            <person name="Hennequin C."/>
            <person name="Jauniaux N."/>
            <person name="Joyet P."/>
            <person name="Kachouri R."/>
            <person name="Kerrest A."/>
            <person name="Koszul R."/>
            <person name="Lemaire M."/>
            <person name="Lesur I."/>
            <person name="Ma L."/>
            <person name="Muller H."/>
            <person name="Nicaud J.M."/>
            <person name="Nikolski M."/>
            <person name="Oztas S."/>
            <person name="Ozier-Kalogeropoulos O."/>
            <person name="Pellenz S."/>
            <person name="Potier S."/>
            <person name="Richard G.F."/>
            <person name="Straub M.L."/>
            <person name="Suleau A."/>
            <person name="Swennene D."/>
            <person name="Tekaia F."/>
            <person name="Wesolowski-Louvel M."/>
            <person name="Westhof E."/>
            <person name="Wirth B."/>
            <person name="Zeniou-Meyer M."/>
            <person name="Zivanovic I."/>
            <person name="Bolotin-Fukuhara M."/>
            <person name="Thierry A."/>
            <person name="Bouchier C."/>
            <person name="Caudron B."/>
            <person name="Scarpelli C."/>
            <person name="Gaillardin C."/>
            <person name="Weissenbach J."/>
            <person name="Wincker P."/>
            <person name="Souciet J.L."/>
        </authorList>
    </citation>
    <scope>NUCLEOTIDE SEQUENCE [LARGE SCALE GENOMIC DNA]</scope>
    <source>
        <strain evidence="8">ATCC 36239 / CBS 767 / BCRC 21394 / JCM 1990 / NBRC 0083 / IGC 2968</strain>
    </source>
</reference>
<evidence type="ECO:0000256" key="1">
    <source>
        <dbReference type="ARBA" id="ARBA00007409"/>
    </source>
</evidence>
<dbReference type="RefSeq" id="XP_459193.2">
    <property type="nucleotide sequence ID" value="XM_459193.1"/>
</dbReference>
<evidence type="ECO:0000256" key="2">
    <source>
        <dbReference type="ARBA" id="ARBA00012452"/>
    </source>
</evidence>
<dbReference type="SUPFAM" id="SSF52833">
    <property type="entry name" value="Thioredoxin-like"/>
    <property type="match status" value="1"/>
</dbReference>
<dbReference type="EC" id="2.5.1.18" evidence="2"/>
<dbReference type="PANTHER" id="PTHR44051:SF9">
    <property type="entry name" value="GLUTATHIONE S-TRANSFERASE 1"/>
    <property type="match status" value="1"/>
</dbReference>
<sequence>MSQEDKIILHWLEKSRSHRILWLLEELNLEYELKVYRRTKDYRAPPELNKVHPLGKSPVIEIIKPGRSTPVILAETGYMIDYLIRNYDTEQKLVPSDEDERELVNYYLQFAEGSLQPFLVSLLVNNMAKKMAPFGAGFLVNKVVSQINNLYYGPELMKALDFLENNLKKGNGEYFVGNKLTGADIILSFPIYDNVFGDLERTKAMTGGKFDVVTKYPTMKAWADMIKKEPNLIKANEIIDSKTGTSKL</sequence>
<dbReference type="HOGENOM" id="CLU_011226_15_2_1"/>
<dbReference type="CDD" id="cd03046">
    <property type="entry name" value="GST_N_GTT1_like"/>
    <property type="match status" value="1"/>
</dbReference>
<dbReference type="FunCoup" id="Q6BRH7">
    <property type="interactions" value="118"/>
</dbReference>
<dbReference type="Pfam" id="PF13409">
    <property type="entry name" value="GST_N_2"/>
    <property type="match status" value="1"/>
</dbReference>
<comment type="similarity">
    <text evidence="1">Belongs to the GST superfamily.</text>
</comment>
<dbReference type="OMA" id="WIHFAES"/>
<gene>
    <name evidence="7" type="ordered locus">DEHA2D16280g</name>
</gene>
<dbReference type="InterPro" id="IPR036282">
    <property type="entry name" value="Glutathione-S-Trfase_C_sf"/>
</dbReference>
<evidence type="ECO:0000256" key="3">
    <source>
        <dbReference type="ARBA" id="ARBA00022679"/>
    </source>
</evidence>
<dbReference type="KEGG" id="dha:DEHA2D16280g"/>
<name>Q6BRH7_DEBHA</name>
<dbReference type="PROSITE" id="PS50404">
    <property type="entry name" value="GST_NTER"/>
    <property type="match status" value="1"/>
</dbReference>
<dbReference type="InterPro" id="IPR004046">
    <property type="entry name" value="GST_C"/>
</dbReference>
<evidence type="ECO:0000259" key="5">
    <source>
        <dbReference type="PROSITE" id="PS50404"/>
    </source>
</evidence>
<dbReference type="Gene3D" id="1.20.1050.10">
    <property type="match status" value="1"/>
</dbReference>
<dbReference type="EMBL" id="CR382136">
    <property type="protein sequence ID" value="CAG87364.2"/>
    <property type="molecule type" value="Genomic_DNA"/>
</dbReference>
<evidence type="ECO:0000313" key="7">
    <source>
        <dbReference type="EMBL" id="CAG87364.2"/>
    </source>
</evidence>
<feature type="domain" description="GST N-terminal" evidence="5">
    <location>
        <begin position="4"/>
        <end position="91"/>
    </location>
</feature>
<feature type="domain" description="GST C-terminal" evidence="6">
    <location>
        <begin position="97"/>
        <end position="245"/>
    </location>
</feature>
<dbReference type="AlphaFoldDB" id="Q6BRH7"/>
<dbReference type="Gene3D" id="3.40.30.10">
    <property type="entry name" value="Glutaredoxin"/>
    <property type="match status" value="1"/>
</dbReference>
<evidence type="ECO:0000313" key="8">
    <source>
        <dbReference type="Proteomes" id="UP000000599"/>
    </source>
</evidence>